<feature type="domain" description="Flagellar hook protein FlgE/F/G-like D1" evidence="11">
    <location>
        <begin position="96"/>
        <end position="160"/>
    </location>
</feature>
<keyword evidence="12" id="KW-0282">Flagellum</keyword>
<evidence type="ECO:0000313" key="13">
    <source>
        <dbReference type="Proteomes" id="UP000054422"/>
    </source>
</evidence>
<dbReference type="Pfam" id="PF06429">
    <property type="entry name" value="Flg_bbr_C"/>
    <property type="match status" value="1"/>
</dbReference>
<dbReference type="InterPro" id="IPR019776">
    <property type="entry name" value="Flagellar_basal_body_rod_CS"/>
</dbReference>
<feature type="domain" description="Flagellar basal body rod protein N-terminal" evidence="9">
    <location>
        <begin position="7"/>
        <end position="35"/>
    </location>
</feature>
<dbReference type="GO" id="GO:0071978">
    <property type="term" value="P:bacterial-type flagellum-dependent swarming motility"/>
    <property type="evidence" value="ECO:0007669"/>
    <property type="project" value="TreeGrafter"/>
</dbReference>
<comment type="caution">
    <text evidence="12">The sequence shown here is derived from an EMBL/GenBank/DDBJ whole genome shotgun (WGS) entry which is preliminary data.</text>
</comment>
<keyword evidence="13" id="KW-1185">Reference proteome</keyword>
<keyword evidence="4 8" id="KW-0975">Bacterial flagellum</keyword>
<dbReference type="SUPFAM" id="SSF117143">
    <property type="entry name" value="Flagellar hook protein flgE"/>
    <property type="match status" value="1"/>
</dbReference>
<dbReference type="AlphaFoldDB" id="A0A0A2SRD5"/>
<dbReference type="PROSITE" id="PS00588">
    <property type="entry name" value="FLAGELLA_BB_ROD"/>
    <property type="match status" value="1"/>
</dbReference>
<name>A0A0A2SRD5_9GAMM</name>
<protein>
    <recommendedName>
        <fullName evidence="3 7">Flagellar basal-body rod protein FlgG</fullName>
    </recommendedName>
    <alternativeName>
        <fullName evidence="6 8">Distal rod protein</fullName>
    </alternativeName>
</protein>
<dbReference type="NCBIfam" id="TIGR03506">
    <property type="entry name" value="FlgEFG_subfam"/>
    <property type="match status" value="2"/>
</dbReference>
<evidence type="ECO:0000256" key="5">
    <source>
        <dbReference type="ARBA" id="ARBA00025933"/>
    </source>
</evidence>
<evidence type="ECO:0000313" key="12">
    <source>
        <dbReference type="EMBL" id="KGP63695.1"/>
    </source>
</evidence>
<gene>
    <name evidence="12" type="primary">flgG</name>
    <name evidence="12" type="ORF">EP47_04855</name>
</gene>
<dbReference type="InterPro" id="IPR053967">
    <property type="entry name" value="LlgE_F_G-like_D1"/>
</dbReference>
<dbReference type="PANTHER" id="PTHR30435:SF19">
    <property type="entry name" value="FLAGELLAR BASAL-BODY ROD PROTEIN FLGG"/>
    <property type="match status" value="1"/>
</dbReference>
<evidence type="ECO:0000256" key="2">
    <source>
        <dbReference type="ARBA" id="ARBA00009677"/>
    </source>
</evidence>
<comment type="subcellular location">
    <subcellularLocation>
        <location evidence="1 8">Bacterial flagellum basal body</location>
    </subcellularLocation>
</comment>
<evidence type="ECO:0000259" key="11">
    <source>
        <dbReference type="Pfam" id="PF22692"/>
    </source>
</evidence>
<dbReference type="PANTHER" id="PTHR30435">
    <property type="entry name" value="FLAGELLAR PROTEIN"/>
    <property type="match status" value="1"/>
</dbReference>
<evidence type="ECO:0000256" key="8">
    <source>
        <dbReference type="RuleBase" id="RU362116"/>
    </source>
</evidence>
<dbReference type="EMBL" id="JNCF01000011">
    <property type="protein sequence ID" value="KGP63695.1"/>
    <property type="molecule type" value="Genomic_DNA"/>
</dbReference>
<keyword evidence="12" id="KW-0969">Cilium</keyword>
<dbReference type="Pfam" id="PF00460">
    <property type="entry name" value="Flg_bb_rod"/>
    <property type="match status" value="1"/>
</dbReference>
<dbReference type="Proteomes" id="UP000054422">
    <property type="component" value="Unassembled WGS sequence"/>
</dbReference>
<feature type="domain" description="Flagellar basal-body/hook protein C-terminal" evidence="10">
    <location>
        <begin position="216"/>
        <end position="258"/>
    </location>
</feature>
<keyword evidence="12" id="KW-0966">Cell projection</keyword>
<dbReference type="InterPro" id="IPR010930">
    <property type="entry name" value="Flg_bb/hook_C_dom"/>
</dbReference>
<dbReference type="RefSeq" id="WP_035888053.1">
    <property type="nucleotide sequence ID" value="NZ_JNCF01000011.1"/>
</dbReference>
<evidence type="ECO:0000256" key="1">
    <source>
        <dbReference type="ARBA" id="ARBA00004117"/>
    </source>
</evidence>
<evidence type="ECO:0000259" key="10">
    <source>
        <dbReference type="Pfam" id="PF06429"/>
    </source>
</evidence>
<evidence type="ECO:0000256" key="7">
    <source>
        <dbReference type="NCBIfam" id="TIGR02488"/>
    </source>
</evidence>
<sequence length="261" mass="28049">MDLALWVAKSGLEAHHKNIAIISNNLANASTTGFKKNRPEFADLAYQAIIQPGSSSTAQTKIPGGVMIGTGVKLADNKKIFTQGPAQQTDNALDIAIEGRGFLQIQIPNQSEFAYTRTGSLQVNEQGQLVLHNGYVVQPPITLPPEVQNISISQDGVISVTSGSGTEEQVGQLELVDFVNPTGLEALGDNLYKETLISGAPVTGTATQNGFGTVRQYQLEASNVNVVEEMVNLIEAQRAFEMTSKVVSAIDNMYQKLDRET</sequence>
<organism evidence="12 13">
    <name type="scientific">Legionella norrlandica</name>
    <dbReference type="NCBI Taxonomy" id="1498499"/>
    <lineage>
        <taxon>Bacteria</taxon>
        <taxon>Pseudomonadati</taxon>
        <taxon>Pseudomonadota</taxon>
        <taxon>Gammaproteobacteria</taxon>
        <taxon>Legionellales</taxon>
        <taxon>Legionellaceae</taxon>
        <taxon>Legionella</taxon>
    </lineage>
</organism>
<evidence type="ECO:0000259" key="9">
    <source>
        <dbReference type="Pfam" id="PF00460"/>
    </source>
</evidence>
<dbReference type="InterPro" id="IPR020013">
    <property type="entry name" value="Flagellar_FlgE/F/G"/>
</dbReference>
<evidence type="ECO:0000256" key="6">
    <source>
        <dbReference type="ARBA" id="ARBA00032912"/>
    </source>
</evidence>
<dbReference type="STRING" id="1498499.EP47_04855"/>
<dbReference type="NCBIfam" id="TIGR02488">
    <property type="entry name" value="flgG_G_neg"/>
    <property type="match status" value="1"/>
</dbReference>
<proteinExistence type="inferred from homology"/>
<dbReference type="GO" id="GO:0009426">
    <property type="term" value="C:bacterial-type flagellum basal body, distal rod"/>
    <property type="evidence" value="ECO:0007669"/>
    <property type="project" value="UniProtKB-UniRule"/>
</dbReference>
<dbReference type="OrthoDB" id="9804559at2"/>
<comment type="subunit">
    <text evidence="5 8">The basal body constitutes a major portion of the flagellar organelle and consists of four rings (L,P,S, and M) mounted on a central rod. The rod consists of about 26 subunits of FlgG in the distal portion, and FlgB, FlgC and FlgF are thought to build up the proximal portion of the rod with about 6 subunits each.</text>
</comment>
<reference evidence="12 13" key="1">
    <citation type="submission" date="2014-05" db="EMBL/GenBank/DDBJ databases">
        <authorList>
            <person name="Rizzardi K."/>
            <person name="Winiecka-Krusnell J."/>
            <person name="Ramliden M."/>
            <person name="Alm E."/>
            <person name="Andersson S."/>
            <person name="Byfors S."/>
        </authorList>
    </citation>
    <scope>NUCLEOTIDE SEQUENCE [LARGE SCALE GENOMIC DNA]</scope>
    <source>
        <strain evidence="12 13">LEGN</strain>
    </source>
</reference>
<dbReference type="Pfam" id="PF22692">
    <property type="entry name" value="LlgE_F_G_D1"/>
    <property type="match status" value="1"/>
</dbReference>
<evidence type="ECO:0000256" key="4">
    <source>
        <dbReference type="ARBA" id="ARBA00023143"/>
    </source>
</evidence>
<dbReference type="InterPro" id="IPR037925">
    <property type="entry name" value="FlgE/F/G-like"/>
</dbReference>
<evidence type="ECO:0000256" key="3">
    <source>
        <dbReference type="ARBA" id="ARBA00017948"/>
    </source>
</evidence>
<dbReference type="InterPro" id="IPR012834">
    <property type="entry name" value="FlgG_G_neg"/>
</dbReference>
<comment type="similarity">
    <text evidence="2 8">Belongs to the flagella basal body rod proteins family.</text>
</comment>
<accession>A0A0A2SRD5</accession>
<dbReference type="InterPro" id="IPR001444">
    <property type="entry name" value="Flag_bb_rod_N"/>
</dbReference>